<reference evidence="1 2" key="1">
    <citation type="submission" date="2023-11" db="EMBL/GenBank/DDBJ databases">
        <title>A Novel Polar Bacteriovorax (B. antarcticus) Isolated from the Biocrust in Antarctica.</title>
        <authorList>
            <person name="Mun W."/>
            <person name="Choi S.Y."/>
            <person name="Mitchell R.J."/>
        </authorList>
    </citation>
    <scope>NUCLEOTIDE SEQUENCE [LARGE SCALE GENOMIC DNA]</scope>
    <source>
        <strain evidence="1 2">PP10</strain>
    </source>
</reference>
<gene>
    <name evidence="1" type="ORF">SHI21_03090</name>
</gene>
<protein>
    <submittedName>
        <fullName evidence="1">Uncharacterized protein</fullName>
    </submittedName>
</protein>
<dbReference type="Proteomes" id="UP001302274">
    <property type="component" value="Unassembled WGS sequence"/>
</dbReference>
<dbReference type="EMBL" id="JAYGJQ010000001">
    <property type="protein sequence ID" value="MEA9355166.1"/>
    <property type="molecule type" value="Genomic_DNA"/>
</dbReference>
<comment type="caution">
    <text evidence="1">The sequence shown here is derived from an EMBL/GenBank/DDBJ whole genome shotgun (WGS) entry which is preliminary data.</text>
</comment>
<evidence type="ECO:0000313" key="2">
    <source>
        <dbReference type="Proteomes" id="UP001302274"/>
    </source>
</evidence>
<dbReference type="RefSeq" id="WP_323574654.1">
    <property type="nucleotide sequence ID" value="NZ_JAYGJQ010000001.1"/>
</dbReference>
<proteinExistence type="predicted"/>
<evidence type="ECO:0000313" key="1">
    <source>
        <dbReference type="EMBL" id="MEA9355166.1"/>
    </source>
</evidence>
<accession>A0ABU5VQ44</accession>
<name>A0ABU5VQ44_9BACT</name>
<keyword evidence="2" id="KW-1185">Reference proteome</keyword>
<organism evidence="1 2">
    <name type="scientific">Bacteriovorax antarcticus</name>
    <dbReference type="NCBI Taxonomy" id="3088717"/>
    <lineage>
        <taxon>Bacteria</taxon>
        <taxon>Pseudomonadati</taxon>
        <taxon>Bdellovibrionota</taxon>
        <taxon>Bacteriovoracia</taxon>
        <taxon>Bacteriovoracales</taxon>
        <taxon>Bacteriovoracaceae</taxon>
        <taxon>Bacteriovorax</taxon>
    </lineage>
</organism>
<sequence length="203" mass="23594">MNRKKLLIFVLIIIVALSLISVSKRLSSVDNMKISPGLSDQNNLSFAIKSSHKTTTNIHNKNSIQNELINTINTKEIVESQIPWEELHEKWLEELKGFLISISDKDGQRMFNEYLEARKNYLKEDTRLGEKYQQIHSSKIFDRKKEDQLAVESAEVFDKATEVNKKIFGQYYSSVKKIHKEFEDSIQVYSRDMPISLDFGFGE</sequence>